<protein>
    <recommendedName>
        <fullName evidence="4">DUF4258 domain-containing protein</fullName>
    </recommendedName>
</protein>
<keyword evidence="3" id="KW-1185">Reference proteome</keyword>
<evidence type="ECO:0008006" key="4">
    <source>
        <dbReference type="Google" id="ProtNLM"/>
    </source>
</evidence>
<sequence length="132" mass="15192">MSFIERFKFYLIGVLAGTFLVILIFGKRNSCKDMVTNYLPGGRVLLEMKSKPMFYSNDALAKLESANIDTASFRNDILSKLDIDFDLSDQRAEPCGKYVAYYQDSTHHWKLNLEKCKEKVDVKSIEDYVPSK</sequence>
<accession>A0A9X4RX08</accession>
<name>A0A9X4RX08_9FLAO</name>
<gene>
    <name evidence="2" type="ORF">NMK71_02410</name>
</gene>
<dbReference type="Proteomes" id="UP001152599">
    <property type="component" value="Unassembled WGS sequence"/>
</dbReference>
<evidence type="ECO:0000313" key="3">
    <source>
        <dbReference type="Proteomes" id="UP001152599"/>
    </source>
</evidence>
<feature type="transmembrane region" description="Helical" evidence="1">
    <location>
        <begin position="7"/>
        <end position="26"/>
    </location>
</feature>
<reference evidence="2" key="1">
    <citation type="submission" date="2022-07" db="EMBL/GenBank/DDBJ databases">
        <title>Description and genome-wide analysis of Profundicola chukchiensis gen. nov., sp. nov., marine bacteria isolated from bottom sediments of the Chukchi Sea.</title>
        <authorList>
            <person name="Romanenko L."/>
            <person name="Otstavnykh N."/>
            <person name="Kurilenko V."/>
            <person name="Eremeev V."/>
            <person name="Velansky P."/>
            <person name="Mikhailov V."/>
            <person name="Isaeva M."/>
        </authorList>
    </citation>
    <scope>NUCLEOTIDE SEQUENCE</scope>
    <source>
        <strain evidence="2">KMM 9713</strain>
    </source>
</reference>
<keyword evidence="1" id="KW-0812">Transmembrane</keyword>
<dbReference type="RefSeq" id="WP_304416711.1">
    <property type="nucleotide sequence ID" value="NZ_JANAIE010000003.1"/>
</dbReference>
<keyword evidence="1" id="KW-0472">Membrane</keyword>
<keyword evidence="1" id="KW-1133">Transmembrane helix</keyword>
<comment type="caution">
    <text evidence="2">The sequence shown here is derived from an EMBL/GenBank/DDBJ whole genome shotgun (WGS) entry which is preliminary data.</text>
</comment>
<evidence type="ECO:0000256" key="1">
    <source>
        <dbReference type="SAM" id="Phobius"/>
    </source>
</evidence>
<dbReference type="AlphaFoldDB" id="A0A9X4RX08"/>
<dbReference type="EMBL" id="JANCMU010000001">
    <property type="protein sequence ID" value="MDG4945254.1"/>
    <property type="molecule type" value="Genomic_DNA"/>
</dbReference>
<evidence type="ECO:0000313" key="2">
    <source>
        <dbReference type="EMBL" id="MDG4945254.1"/>
    </source>
</evidence>
<organism evidence="2 3">
    <name type="scientific">Profundicola chukchiensis</name>
    <dbReference type="NCBI Taxonomy" id="2961959"/>
    <lineage>
        <taxon>Bacteria</taxon>
        <taxon>Pseudomonadati</taxon>
        <taxon>Bacteroidota</taxon>
        <taxon>Flavobacteriia</taxon>
        <taxon>Flavobacteriales</taxon>
        <taxon>Weeksellaceae</taxon>
        <taxon>Profundicola</taxon>
    </lineage>
</organism>
<proteinExistence type="predicted"/>